<comment type="caution">
    <text evidence="2">The sequence shown here is derived from an EMBL/GenBank/DDBJ whole genome shotgun (WGS) entry which is preliminary data.</text>
</comment>
<evidence type="ECO:0000313" key="3">
    <source>
        <dbReference type="Proteomes" id="UP001057375"/>
    </source>
</evidence>
<keyword evidence="3" id="KW-1185">Reference proteome</keyword>
<dbReference type="EMBL" id="BQXS01002197">
    <property type="protein sequence ID" value="GKT31592.1"/>
    <property type="molecule type" value="Genomic_DNA"/>
</dbReference>
<evidence type="ECO:0000256" key="1">
    <source>
        <dbReference type="SAM" id="MobiDB-lite"/>
    </source>
</evidence>
<evidence type="ECO:0000313" key="2">
    <source>
        <dbReference type="EMBL" id="GKT31592.1"/>
    </source>
</evidence>
<feature type="non-terminal residue" evidence="2">
    <location>
        <position position="102"/>
    </location>
</feature>
<feature type="region of interest" description="Disordered" evidence="1">
    <location>
        <begin position="53"/>
        <end position="83"/>
    </location>
</feature>
<sequence length="102" mass="11716">MEIEKRLREKEEKIKQFVQKTNALERAKQRKRRKEREERRKMAVLSHIYMSSPGIISHPGIPRPSNPSNHASSTLPSSQPYFTPSSAHCYPAPALTQLSAYV</sequence>
<feature type="compositionally biased region" description="Polar residues" evidence="1">
    <location>
        <begin position="66"/>
        <end position="83"/>
    </location>
</feature>
<accession>A0ABQ5KGG4</accession>
<gene>
    <name evidence="2" type="ORF">ADUPG1_002074</name>
</gene>
<organism evidence="2 3">
    <name type="scientific">Aduncisulcus paluster</name>
    <dbReference type="NCBI Taxonomy" id="2918883"/>
    <lineage>
        <taxon>Eukaryota</taxon>
        <taxon>Metamonada</taxon>
        <taxon>Carpediemonas-like organisms</taxon>
        <taxon>Aduncisulcus</taxon>
    </lineage>
</organism>
<dbReference type="Proteomes" id="UP001057375">
    <property type="component" value="Unassembled WGS sequence"/>
</dbReference>
<protein>
    <submittedName>
        <fullName evidence="2">Uncharacterized protein</fullName>
    </submittedName>
</protein>
<proteinExistence type="predicted"/>
<feature type="region of interest" description="Disordered" evidence="1">
    <location>
        <begin position="20"/>
        <end position="41"/>
    </location>
</feature>
<name>A0ABQ5KGG4_9EUKA</name>
<reference evidence="2" key="1">
    <citation type="submission" date="2022-03" db="EMBL/GenBank/DDBJ databases">
        <title>Draft genome sequence of Aduncisulcus paluster, a free-living microaerophilic Fornicata.</title>
        <authorList>
            <person name="Yuyama I."/>
            <person name="Kume K."/>
            <person name="Tamura T."/>
            <person name="Inagaki Y."/>
            <person name="Hashimoto T."/>
        </authorList>
    </citation>
    <scope>NUCLEOTIDE SEQUENCE</scope>
    <source>
        <strain evidence="2">NY0171</strain>
    </source>
</reference>